<reference evidence="1 2" key="1">
    <citation type="submission" date="2015-08" db="EMBL/GenBank/DDBJ databases">
        <title>Next Generation Sequencing and Analysis of the Genome of Puccinia sorghi L Schw, the Causal Agent of Maize Common Rust.</title>
        <authorList>
            <person name="Rochi L."/>
            <person name="Burguener G."/>
            <person name="Darino M."/>
            <person name="Turjanski A."/>
            <person name="Kreff E."/>
            <person name="Dieguez M.J."/>
            <person name="Sacco F."/>
        </authorList>
    </citation>
    <scope>NUCLEOTIDE SEQUENCE [LARGE SCALE GENOMIC DNA]</scope>
    <source>
        <strain evidence="1 2">RO10H11247</strain>
    </source>
</reference>
<dbReference type="AlphaFoldDB" id="A0A0L6V406"/>
<gene>
    <name evidence="1" type="ORF">VP01_2833g1</name>
</gene>
<comment type="caution">
    <text evidence="1">The sequence shown here is derived from an EMBL/GenBank/DDBJ whole genome shotgun (WGS) entry which is preliminary data.</text>
</comment>
<accession>A0A0L6V406</accession>
<dbReference type="EMBL" id="LAVV01007761">
    <property type="protein sequence ID" value="KNZ54850.1"/>
    <property type="molecule type" value="Genomic_DNA"/>
</dbReference>
<evidence type="ECO:0000313" key="1">
    <source>
        <dbReference type="EMBL" id="KNZ54850.1"/>
    </source>
</evidence>
<dbReference type="Proteomes" id="UP000037035">
    <property type="component" value="Unassembled WGS sequence"/>
</dbReference>
<protein>
    <submittedName>
        <fullName evidence="1">Uncharacterized protein</fullName>
    </submittedName>
</protein>
<dbReference type="VEuPathDB" id="FungiDB:VP01_2833g1"/>
<organism evidence="1 2">
    <name type="scientific">Puccinia sorghi</name>
    <dbReference type="NCBI Taxonomy" id="27349"/>
    <lineage>
        <taxon>Eukaryota</taxon>
        <taxon>Fungi</taxon>
        <taxon>Dikarya</taxon>
        <taxon>Basidiomycota</taxon>
        <taxon>Pucciniomycotina</taxon>
        <taxon>Pucciniomycetes</taxon>
        <taxon>Pucciniales</taxon>
        <taxon>Pucciniaceae</taxon>
        <taxon>Puccinia</taxon>
    </lineage>
</organism>
<sequence length="449" mass="49866">MYSGILAKTDVCGTRFCCDLGHIAYSAAAQHRGESSPHNSFCPETVSSKKIGKNEIRAGCDRSCNPCYMAQVLQTNPTKFSFDTLPPQAAKKRVTMSKVCILYWTPDPTLRKGIIYPRRGYEFCPDLGFFITRLPGDFAGSSAASSNWRLLYGRAATRCRAKRHLGCCEEAREKCRLVYIVRGMFQPGAGRSPLKRLHRPSRSPHNIAAGRKFREWKHVSAHGSRHHEALIPVFMPCPISSGSASWSRVYTDCFPMNSLMLESSMLLMQGHPPLVDVTATTQTSSAEVEECVRKRCIILGIAQPILLLSRLFPAQSPSSTCFIAFDVTDLVLYNGLFSAPAPEAVARLSPDTLPLFDACSTFQGLDFLVLETYSAFPSGHRRPAYLTFYFYWFPLSTWSSPSQPPILVSVPDSLLDLQHALFLLPCPTSQRLSSTVRKSISPFKSHCGL</sequence>
<name>A0A0L6V406_9BASI</name>
<proteinExistence type="predicted"/>
<evidence type="ECO:0000313" key="2">
    <source>
        <dbReference type="Proteomes" id="UP000037035"/>
    </source>
</evidence>
<keyword evidence="2" id="KW-1185">Reference proteome</keyword>